<proteinExistence type="predicted"/>
<organism evidence="2 3">
    <name type="scientific">Nepenthes gracilis</name>
    <name type="common">Slender pitcher plant</name>
    <dbReference type="NCBI Taxonomy" id="150966"/>
    <lineage>
        <taxon>Eukaryota</taxon>
        <taxon>Viridiplantae</taxon>
        <taxon>Streptophyta</taxon>
        <taxon>Embryophyta</taxon>
        <taxon>Tracheophyta</taxon>
        <taxon>Spermatophyta</taxon>
        <taxon>Magnoliopsida</taxon>
        <taxon>eudicotyledons</taxon>
        <taxon>Gunneridae</taxon>
        <taxon>Pentapetalae</taxon>
        <taxon>Caryophyllales</taxon>
        <taxon>Nepenthaceae</taxon>
        <taxon>Nepenthes</taxon>
    </lineage>
</organism>
<feature type="compositionally biased region" description="Basic and acidic residues" evidence="1">
    <location>
        <begin position="12"/>
        <end position="22"/>
    </location>
</feature>
<dbReference type="AlphaFoldDB" id="A0AAD3RYC9"/>
<protein>
    <submittedName>
        <fullName evidence="2">Uncharacterized protein</fullName>
    </submittedName>
</protein>
<gene>
    <name evidence="2" type="ORF">Nepgr_002294</name>
</gene>
<reference evidence="2" key="1">
    <citation type="submission" date="2023-05" db="EMBL/GenBank/DDBJ databases">
        <title>Nepenthes gracilis genome sequencing.</title>
        <authorList>
            <person name="Fukushima K."/>
        </authorList>
    </citation>
    <scope>NUCLEOTIDE SEQUENCE</scope>
    <source>
        <strain evidence="2">SING2019-196</strain>
    </source>
</reference>
<name>A0AAD3RYC9_NEPGR</name>
<accession>A0AAD3RYC9</accession>
<sequence>MAGWLAGGEEDGGLKTRQQEEERAGLSLTVVYLASRERLWTMRILRMLYYHFRDILKKVEDFVCSYTICW</sequence>
<feature type="region of interest" description="Disordered" evidence="1">
    <location>
        <begin position="1"/>
        <end position="22"/>
    </location>
</feature>
<dbReference type="EMBL" id="BSYO01000002">
    <property type="protein sequence ID" value="GMH00455.1"/>
    <property type="molecule type" value="Genomic_DNA"/>
</dbReference>
<comment type="caution">
    <text evidence="2">The sequence shown here is derived from an EMBL/GenBank/DDBJ whole genome shotgun (WGS) entry which is preliminary data.</text>
</comment>
<dbReference type="Proteomes" id="UP001279734">
    <property type="component" value="Unassembled WGS sequence"/>
</dbReference>
<keyword evidence="3" id="KW-1185">Reference proteome</keyword>
<evidence type="ECO:0000256" key="1">
    <source>
        <dbReference type="SAM" id="MobiDB-lite"/>
    </source>
</evidence>
<evidence type="ECO:0000313" key="2">
    <source>
        <dbReference type="EMBL" id="GMH00455.1"/>
    </source>
</evidence>
<evidence type="ECO:0000313" key="3">
    <source>
        <dbReference type="Proteomes" id="UP001279734"/>
    </source>
</evidence>